<dbReference type="PRINTS" id="PR00778">
    <property type="entry name" value="HTHARSR"/>
</dbReference>
<organism evidence="5 6">
    <name type="scientific">Blastomonas fulva</name>
    <dbReference type="NCBI Taxonomy" id="1550728"/>
    <lineage>
        <taxon>Bacteria</taxon>
        <taxon>Pseudomonadati</taxon>
        <taxon>Pseudomonadota</taxon>
        <taxon>Alphaproteobacteria</taxon>
        <taxon>Sphingomonadales</taxon>
        <taxon>Sphingomonadaceae</taxon>
        <taxon>Blastomonas</taxon>
    </lineage>
</organism>
<dbReference type="NCBIfam" id="NF033788">
    <property type="entry name" value="HTH_metalloreg"/>
    <property type="match status" value="1"/>
</dbReference>
<name>A0ABM6M2U1_9SPHN</name>
<dbReference type="GeneID" id="303484081"/>
<feature type="domain" description="HTH arsR-type" evidence="4">
    <location>
        <begin position="6"/>
        <end position="104"/>
    </location>
</feature>
<keyword evidence="3" id="KW-0804">Transcription</keyword>
<dbReference type="InterPro" id="IPR051011">
    <property type="entry name" value="Metal_resp_trans_reg"/>
</dbReference>
<accession>A0ABM6M2U1</accession>
<dbReference type="Proteomes" id="UP000258016">
    <property type="component" value="Chromosome"/>
</dbReference>
<gene>
    <name evidence="5" type="ORF">B5J99_00645</name>
</gene>
<dbReference type="RefSeq" id="WP_117351121.1">
    <property type="nucleotide sequence ID" value="NZ_CP020083.1"/>
</dbReference>
<evidence type="ECO:0000313" key="6">
    <source>
        <dbReference type="Proteomes" id="UP000258016"/>
    </source>
</evidence>
<dbReference type="SUPFAM" id="SSF46785">
    <property type="entry name" value="Winged helix' DNA-binding domain"/>
    <property type="match status" value="1"/>
</dbReference>
<evidence type="ECO:0000256" key="2">
    <source>
        <dbReference type="ARBA" id="ARBA00023125"/>
    </source>
</evidence>
<dbReference type="PANTHER" id="PTHR43132:SF2">
    <property type="entry name" value="ARSENICAL RESISTANCE OPERON REPRESSOR ARSR-RELATED"/>
    <property type="match status" value="1"/>
</dbReference>
<dbReference type="InterPro" id="IPR036390">
    <property type="entry name" value="WH_DNA-bd_sf"/>
</dbReference>
<dbReference type="InterPro" id="IPR011991">
    <property type="entry name" value="ArsR-like_HTH"/>
</dbReference>
<protein>
    <submittedName>
        <fullName evidence="5">Transcriptional regulator</fullName>
    </submittedName>
</protein>
<dbReference type="PROSITE" id="PS50987">
    <property type="entry name" value="HTH_ARSR_2"/>
    <property type="match status" value="1"/>
</dbReference>
<evidence type="ECO:0000256" key="1">
    <source>
        <dbReference type="ARBA" id="ARBA00023015"/>
    </source>
</evidence>
<dbReference type="CDD" id="cd00090">
    <property type="entry name" value="HTH_ARSR"/>
    <property type="match status" value="1"/>
</dbReference>
<sequence length="138" mass="14798">MTAIYRSRARAEAMTEKLRAYAQPQRLMILSCLLEGEKTVGQIDAATGIGQPALSQQLAELRRTELVRTRREAKQVHYSLADETVGLCVRTMEAMMGGHDDPSAALHRALNAPVLSESAAADAGARVPHGAAGFARIG</sequence>
<reference evidence="5 6" key="1">
    <citation type="submission" date="2017-03" db="EMBL/GenBank/DDBJ databases">
        <title>Complete genome sequence of Blastomonas fulva degrading microcsystin LR.</title>
        <authorList>
            <person name="Lee H.-g."/>
            <person name="Jin L."/>
            <person name="oh H.-M."/>
        </authorList>
    </citation>
    <scope>NUCLEOTIDE SEQUENCE [LARGE SCALE GENOMIC DNA]</scope>
    <source>
        <strain evidence="5 6">T2</strain>
    </source>
</reference>
<evidence type="ECO:0000259" key="4">
    <source>
        <dbReference type="PROSITE" id="PS50987"/>
    </source>
</evidence>
<dbReference type="SMART" id="SM00418">
    <property type="entry name" value="HTH_ARSR"/>
    <property type="match status" value="1"/>
</dbReference>
<keyword evidence="2" id="KW-0238">DNA-binding</keyword>
<dbReference type="InterPro" id="IPR036388">
    <property type="entry name" value="WH-like_DNA-bd_sf"/>
</dbReference>
<keyword evidence="1" id="KW-0805">Transcription regulation</keyword>
<dbReference type="Gene3D" id="1.10.10.10">
    <property type="entry name" value="Winged helix-like DNA-binding domain superfamily/Winged helix DNA-binding domain"/>
    <property type="match status" value="1"/>
</dbReference>
<evidence type="ECO:0000256" key="3">
    <source>
        <dbReference type="ARBA" id="ARBA00023163"/>
    </source>
</evidence>
<dbReference type="Pfam" id="PF01022">
    <property type="entry name" value="HTH_5"/>
    <property type="match status" value="1"/>
</dbReference>
<proteinExistence type="predicted"/>
<evidence type="ECO:0000313" key="5">
    <source>
        <dbReference type="EMBL" id="ASR50162.1"/>
    </source>
</evidence>
<keyword evidence="6" id="KW-1185">Reference proteome</keyword>
<dbReference type="PANTHER" id="PTHR43132">
    <property type="entry name" value="ARSENICAL RESISTANCE OPERON REPRESSOR ARSR-RELATED"/>
    <property type="match status" value="1"/>
</dbReference>
<dbReference type="EMBL" id="CP020083">
    <property type="protein sequence ID" value="ASR50162.1"/>
    <property type="molecule type" value="Genomic_DNA"/>
</dbReference>
<dbReference type="InterPro" id="IPR001845">
    <property type="entry name" value="HTH_ArsR_DNA-bd_dom"/>
</dbReference>